<evidence type="ECO:0000313" key="2">
    <source>
        <dbReference type="Proteomes" id="UP001152523"/>
    </source>
</evidence>
<evidence type="ECO:0000313" key="1">
    <source>
        <dbReference type="EMBL" id="CAH9136976.1"/>
    </source>
</evidence>
<name>A0AAV0FN17_9ASTE</name>
<keyword evidence="2" id="KW-1185">Reference proteome</keyword>
<dbReference type="AlphaFoldDB" id="A0AAV0FN17"/>
<comment type="caution">
    <text evidence="1">The sequence shown here is derived from an EMBL/GenBank/DDBJ whole genome shotgun (WGS) entry which is preliminary data.</text>
</comment>
<organism evidence="1 2">
    <name type="scientific">Cuscuta epithymum</name>
    <dbReference type="NCBI Taxonomy" id="186058"/>
    <lineage>
        <taxon>Eukaryota</taxon>
        <taxon>Viridiplantae</taxon>
        <taxon>Streptophyta</taxon>
        <taxon>Embryophyta</taxon>
        <taxon>Tracheophyta</taxon>
        <taxon>Spermatophyta</taxon>
        <taxon>Magnoliopsida</taxon>
        <taxon>eudicotyledons</taxon>
        <taxon>Gunneridae</taxon>
        <taxon>Pentapetalae</taxon>
        <taxon>asterids</taxon>
        <taxon>lamiids</taxon>
        <taxon>Solanales</taxon>
        <taxon>Convolvulaceae</taxon>
        <taxon>Cuscuteae</taxon>
        <taxon>Cuscuta</taxon>
        <taxon>Cuscuta subgen. Cuscuta</taxon>
    </lineage>
</organism>
<protein>
    <submittedName>
        <fullName evidence="1">Uncharacterized protein</fullName>
    </submittedName>
</protein>
<accession>A0AAV0FN17</accession>
<proteinExistence type="predicted"/>
<dbReference type="EMBL" id="CAMAPF010000997">
    <property type="protein sequence ID" value="CAH9136976.1"/>
    <property type="molecule type" value="Genomic_DNA"/>
</dbReference>
<dbReference type="Proteomes" id="UP001152523">
    <property type="component" value="Unassembled WGS sequence"/>
</dbReference>
<gene>
    <name evidence="1" type="ORF">CEPIT_LOCUS35688</name>
</gene>
<sequence>MLFEKKNTILMKPVVGTASDHHIVNPRQFLMGILSNRYRADAVLVWPHLLASIWMDVFGHRVGAKMILERIWPNVLIYGISSKIRLKRSLGVWLEGRKSSSCHSIRCCKNRGKGK</sequence>
<reference evidence="1" key="1">
    <citation type="submission" date="2022-07" db="EMBL/GenBank/DDBJ databases">
        <authorList>
            <person name="Macas J."/>
            <person name="Novak P."/>
            <person name="Neumann P."/>
        </authorList>
    </citation>
    <scope>NUCLEOTIDE SEQUENCE</scope>
</reference>